<feature type="transmembrane region" description="Helical" evidence="10">
    <location>
        <begin position="760"/>
        <end position="780"/>
    </location>
</feature>
<reference evidence="13" key="1">
    <citation type="submission" date="2020-11" db="EMBL/GenBank/DDBJ databases">
        <authorList>
            <person name="Whiteford S."/>
        </authorList>
    </citation>
    <scope>NUCLEOTIDE SEQUENCE</scope>
</reference>
<feature type="transmembrane region" description="Helical" evidence="10">
    <location>
        <begin position="496"/>
        <end position="525"/>
    </location>
</feature>
<accession>A0A8S4FJX9</accession>
<proteinExistence type="inferred from homology"/>
<keyword evidence="5 10" id="KW-1133">Transmembrane helix</keyword>
<feature type="domain" description="Ionotropic glutamate receptor C-terminal" evidence="11">
    <location>
        <begin position="508"/>
        <end position="694"/>
    </location>
</feature>
<comment type="similarity">
    <text evidence="2">Belongs to the glutamate-gated ion channel (TC 1.A.10.1) family.</text>
</comment>
<evidence type="ECO:0000256" key="4">
    <source>
        <dbReference type="ARBA" id="ARBA00022692"/>
    </source>
</evidence>
<evidence type="ECO:0000313" key="14">
    <source>
        <dbReference type="Proteomes" id="UP000653454"/>
    </source>
</evidence>
<organism evidence="13 14">
    <name type="scientific">Plutella xylostella</name>
    <name type="common">Diamondback moth</name>
    <name type="synonym">Plutella maculipennis</name>
    <dbReference type="NCBI Taxonomy" id="51655"/>
    <lineage>
        <taxon>Eukaryota</taxon>
        <taxon>Metazoa</taxon>
        <taxon>Ecdysozoa</taxon>
        <taxon>Arthropoda</taxon>
        <taxon>Hexapoda</taxon>
        <taxon>Insecta</taxon>
        <taxon>Pterygota</taxon>
        <taxon>Neoptera</taxon>
        <taxon>Endopterygota</taxon>
        <taxon>Lepidoptera</taxon>
        <taxon>Glossata</taxon>
        <taxon>Ditrysia</taxon>
        <taxon>Yponomeutoidea</taxon>
        <taxon>Plutellidae</taxon>
        <taxon>Plutella</taxon>
    </lineage>
</organism>
<dbReference type="GO" id="GO:0050906">
    <property type="term" value="P:detection of stimulus involved in sensory perception"/>
    <property type="evidence" value="ECO:0007669"/>
    <property type="project" value="UniProtKB-ARBA"/>
</dbReference>
<dbReference type="PANTHER" id="PTHR42643:SF33">
    <property type="entry name" value="GLUTAMATE RECEPTOR 2-LIKE PROTEIN"/>
    <property type="match status" value="1"/>
</dbReference>
<feature type="region of interest" description="Disordered" evidence="9">
    <location>
        <begin position="317"/>
        <end position="344"/>
    </location>
</feature>
<comment type="subcellular location">
    <subcellularLocation>
        <location evidence="1">Cell membrane</location>
        <topology evidence="1">Multi-pass membrane protein</topology>
    </subcellularLocation>
</comment>
<dbReference type="InterPro" id="IPR057074">
    <property type="entry name" value="IR75A_N"/>
</dbReference>
<evidence type="ECO:0000256" key="7">
    <source>
        <dbReference type="ARBA" id="ARBA00023170"/>
    </source>
</evidence>
<keyword evidence="6 10" id="KW-0472">Membrane</keyword>
<protein>
    <submittedName>
        <fullName evidence="13">(diamondback moth) hypothetical protein</fullName>
    </submittedName>
</protein>
<dbReference type="Pfam" id="PF24576">
    <property type="entry name" value="IR75A_N"/>
    <property type="match status" value="1"/>
</dbReference>
<evidence type="ECO:0000256" key="6">
    <source>
        <dbReference type="ARBA" id="ARBA00023136"/>
    </source>
</evidence>
<evidence type="ECO:0000259" key="12">
    <source>
        <dbReference type="Pfam" id="PF24576"/>
    </source>
</evidence>
<evidence type="ECO:0000256" key="5">
    <source>
        <dbReference type="ARBA" id="ARBA00022989"/>
    </source>
</evidence>
<keyword evidence="4 10" id="KW-0812">Transmembrane</keyword>
<sequence>MYESLKPTDRDTVNMLVSYLSHESADVPTSLLVPGLCWSPYYKKWLAALLSQRSVPTGGSLQPARSEHYLQHVLVLADLACPGAQELLETRSVPTGGSLQPARSEHYLQHVLVLADLACPGAQELLETRSVPTGGSLQPARSEHYLQHVLVLADLACPGAQELLETRSVPTGGSLQPARSEHYLQHVLVLADLACPGAQELLETRSVPTGGSLQPARSEHYLQHVLVLADLACPGAQELLETANKDLLFKSPYRWLLLDHEVPEQNQHLLRVIDILVDSNVVVVRRSNHGFTFTEAYKINDTSELIEHARGSWRPIHSLSPTPDKSIGQEKHEDSNNTGIISENGKKTAFTREIKVDKYGMIEDYRQSKVISSRRHDLRRHVLTMSNILIETNETMKHMNDRLDLHHDSITKMSYMVVSICFDMLNATERLIFTNSWGYRNQTGHWQGQINSLLTKDADLGTLTIFTQERMQVIDYVAMVGRTAVRFVFREPPLAYVANIFALPFTGAVWLAILICVLGCALLLYVTSKWEASMGMHPLQLDGSWADVLILIIGAVLQQGCTLEPRHAAGRVVTLLLFISLTILYAAYSANIVVLLRAPSSSVRSLTDLLNSPLSVGASDFEYNRNFFKKLNEPIRKEIYDKKIAPKGKKPNFYSMKEGIQKIREGLFAFHMELNPGYRLIQDSYQEDEKCDLKEIDYINEIDPWVPGQKRGHFRDLFKINFMKIRESGIQACIHHRLHVPKPKCSYGVSSFSSVGVTDIYPALLITLYGFLVAPVTLLLEITYKQL</sequence>
<feature type="transmembrane region" description="Helical" evidence="10">
    <location>
        <begin position="575"/>
        <end position="596"/>
    </location>
</feature>
<dbReference type="SUPFAM" id="SSF53850">
    <property type="entry name" value="Periplasmic binding protein-like II"/>
    <property type="match status" value="1"/>
</dbReference>
<evidence type="ECO:0000256" key="9">
    <source>
        <dbReference type="SAM" id="MobiDB-lite"/>
    </source>
</evidence>
<evidence type="ECO:0000313" key="13">
    <source>
        <dbReference type="EMBL" id="CAG9127450.1"/>
    </source>
</evidence>
<dbReference type="Gene3D" id="3.40.190.10">
    <property type="entry name" value="Periplasmic binding protein-like II"/>
    <property type="match status" value="2"/>
</dbReference>
<keyword evidence="14" id="KW-1185">Reference proteome</keyword>
<evidence type="ECO:0000256" key="10">
    <source>
        <dbReference type="SAM" id="Phobius"/>
    </source>
</evidence>
<dbReference type="InterPro" id="IPR052192">
    <property type="entry name" value="Insect_Ionotropic_Sensory_Rcpt"/>
</dbReference>
<evidence type="ECO:0000256" key="2">
    <source>
        <dbReference type="ARBA" id="ARBA00008685"/>
    </source>
</evidence>
<evidence type="ECO:0000256" key="8">
    <source>
        <dbReference type="ARBA" id="ARBA00023180"/>
    </source>
</evidence>
<evidence type="ECO:0000256" key="3">
    <source>
        <dbReference type="ARBA" id="ARBA00022475"/>
    </source>
</evidence>
<dbReference type="AlphaFoldDB" id="A0A8S4FJX9"/>
<dbReference type="EMBL" id="CAJHNJ030000034">
    <property type="protein sequence ID" value="CAG9127450.1"/>
    <property type="molecule type" value="Genomic_DNA"/>
</dbReference>
<gene>
    <name evidence="13" type="ORF">PLXY2_LOCUS8968</name>
</gene>
<keyword evidence="3" id="KW-1003">Cell membrane</keyword>
<dbReference type="Pfam" id="PF00060">
    <property type="entry name" value="Lig_chan"/>
    <property type="match status" value="1"/>
</dbReference>
<dbReference type="Proteomes" id="UP000653454">
    <property type="component" value="Unassembled WGS sequence"/>
</dbReference>
<dbReference type="PANTHER" id="PTHR42643">
    <property type="entry name" value="IONOTROPIC RECEPTOR 20A-RELATED"/>
    <property type="match status" value="1"/>
</dbReference>
<evidence type="ECO:0000256" key="1">
    <source>
        <dbReference type="ARBA" id="ARBA00004651"/>
    </source>
</evidence>
<dbReference type="InterPro" id="IPR001320">
    <property type="entry name" value="Iontro_rcpt_C"/>
</dbReference>
<keyword evidence="7" id="KW-0675">Receptor</keyword>
<name>A0A8S4FJX9_PLUXY</name>
<comment type="caution">
    <text evidence="13">The sequence shown here is derived from an EMBL/GenBank/DDBJ whole genome shotgun (WGS) entry which is preliminary data.</text>
</comment>
<keyword evidence="8" id="KW-0325">Glycoprotein</keyword>
<dbReference type="GO" id="GO:0005886">
    <property type="term" value="C:plasma membrane"/>
    <property type="evidence" value="ECO:0007669"/>
    <property type="project" value="UniProtKB-SubCell"/>
</dbReference>
<evidence type="ECO:0000259" key="11">
    <source>
        <dbReference type="Pfam" id="PF00060"/>
    </source>
</evidence>
<dbReference type="GO" id="GO:0015276">
    <property type="term" value="F:ligand-gated monoatomic ion channel activity"/>
    <property type="evidence" value="ECO:0007669"/>
    <property type="project" value="InterPro"/>
</dbReference>
<feature type="domain" description="Ionotropic receptor 75a N-terminal" evidence="12">
    <location>
        <begin position="225"/>
        <end position="317"/>
    </location>
</feature>